<comment type="caution">
    <text evidence="2">The sequence shown here is derived from an EMBL/GenBank/DDBJ whole genome shotgun (WGS) entry which is preliminary data.</text>
</comment>
<feature type="region of interest" description="Disordered" evidence="1">
    <location>
        <begin position="135"/>
        <end position="172"/>
    </location>
</feature>
<sequence>MATPCCRPYTQLGTQSRPNEIQVWIKRKKPLKSVPLSVDPKVYAVQFNSWWCALQPSWRSAKSADRVEDILRNNTKLDRESWISVLKGGNNGMYVVVMALSWWIRSDPSSNDVWAFVNDVHWVIQRVTQVLESERCEPAARSTSSSKSGKRKAIAEDEPSGSSSNKKTRKAT</sequence>
<evidence type="ECO:0000256" key="1">
    <source>
        <dbReference type="SAM" id="MobiDB-lite"/>
    </source>
</evidence>
<evidence type="ECO:0000313" key="3">
    <source>
        <dbReference type="Proteomes" id="UP000284842"/>
    </source>
</evidence>
<gene>
    <name evidence="2" type="ORF">CVT24_012321</name>
</gene>
<keyword evidence="3" id="KW-1185">Reference proteome</keyword>
<protein>
    <submittedName>
        <fullName evidence="2">Uncharacterized protein</fullName>
    </submittedName>
</protein>
<accession>A0A409YJ45</accession>
<dbReference type="STRING" id="181874.A0A409YJ45"/>
<reference evidence="2 3" key="1">
    <citation type="journal article" date="2018" name="Evol. Lett.">
        <title>Horizontal gene cluster transfer increased hallucinogenic mushroom diversity.</title>
        <authorList>
            <person name="Reynolds H.T."/>
            <person name="Vijayakumar V."/>
            <person name="Gluck-Thaler E."/>
            <person name="Korotkin H.B."/>
            <person name="Matheny P.B."/>
            <person name="Slot J.C."/>
        </authorList>
    </citation>
    <scope>NUCLEOTIDE SEQUENCE [LARGE SCALE GENOMIC DNA]</scope>
    <source>
        <strain evidence="2 3">2629</strain>
    </source>
</reference>
<evidence type="ECO:0000313" key="2">
    <source>
        <dbReference type="EMBL" id="PPR03008.1"/>
    </source>
</evidence>
<dbReference type="InParanoid" id="A0A409YJ45"/>
<name>A0A409YJ45_9AGAR</name>
<organism evidence="2 3">
    <name type="scientific">Panaeolus cyanescens</name>
    <dbReference type="NCBI Taxonomy" id="181874"/>
    <lineage>
        <taxon>Eukaryota</taxon>
        <taxon>Fungi</taxon>
        <taxon>Dikarya</taxon>
        <taxon>Basidiomycota</taxon>
        <taxon>Agaricomycotina</taxon>
        <taxon>Agaricomycetes</taxon>
        <taxon>Agaricomycetidae</taxon>
        <taxon>Agaricales</taxon>
        <taxon>Agaricineae</taxon>
        <taxon>Galeropsidaceae</taxon>
        <taxon>Panaeolus</taxon>
    </lineage>
</organism>
<dbReference type="Proteomes" id="UP000284842">
    <property type="component" value="Unassembled WGS sequence"/>
</dbReference>
<dbReference type="OrthoDB" id="3250313at2759"/>
<dbReference type="EMBL" id="NHTK01001118">
    <property type="protein sequence ID" value="PPR03008.1"/>
    <property type="molecule type" value="Genomic_DNA"/>
</dbReference>
<proteinExistence type="predicted"/>
<dbReference type="AlphaFoldDB" id="A0A409YJ45"/>